<feature type="chain" id="PRO_5042027324" description="Lipid desaturase domain-containing protein" evidence="8">
    <location>
        <begin position="23"/>
        <end position="317"/>
    </location>
</feature>
<protein>
    <recommendedName>
        <fullName evidence="9">Lipid desaturase domain-containing protein</fullName>
    </recommendedName>
</protein>
<dbReference type="AlphaFoldDB" id="A0AAD9NE45"/>
<organism evidence="10 11">
    <name type="scientific">Paralvinella palmiformis</name>
    <dbReference type="NCBI Taxonomy" id="53620"/>
    <lineage>
        <taxon>Eukaryota</taxon>
        <taxon>Metazoa</taxon>
        <taxon>Spiralia</taxon>
        <taxon>Lophotrochozoa</taxon>
        <taxon>Annelida</taxon>
        <taxon>Polychaeta</taxon>
        <taxon>Sedentaria</taxon>
        <taxon>Canalipalpata</taxon>
        <taxon>Terebellida</taxon>
        <taxon>Terebelliformia</taxon>
        <taxon>Alvinellidae</taxon>
        <taxon>Paralvinella</taxon>
    </lineage>
</organism>
<dbReference type="GO" id="GO:0016491">
    <property type="term" value="F:oxidoreductase activity"/>
    <property type="evidence" value="ECO:0007669"/>
    <property type="project" value="TreeGrafter"/>
</dbReference>
<feature type="transmembrane region" description="Helical" evidence="7">
    <location>
        <begin position="91"/>
        <end position="113"/>
    </location>
</feature>
<evidence type="ECO:0000256" key="5">
    <source>
        <dbReference type="ARBA" id="ARBA00023136"/>
    </source>
</evidence>
<feature type="non-terminal residue" evidence="10">
    <location>
        <position position="1"/>
    </location>
</feature>
<feature type="signal peptide" evidence="8">
    <location>
        <begin position="1"/>
        <end position="22"/>
    </location>
</feature>
<keyword evidence="4 7" id="KW-1133">Transmembrane helix</keyword>
<name>A0AAD9NE45_9ANNE</name>
<dbReference type="InterPro" id="IPR019547">
    <property type="entry name" value="Lipid_desat"/>
</dbReference>
<evidence type="ECO:0000256" key="7">
    <source>
        <dbReference type="SAM" id="Phobius"/>
    </source>
</evidence>
<keyword evidence="11" id="KW-1185">Reference proteome</keyword>
<dbReference type="GO" id="GO:0016020">
    <property type="term" value="C:membrane"/>
    <property type="evidence" value="ECO:0007669"/>
    <property type="project" value="UniProtKB-SubCell"/>
</dbReference>
<keyword evidence="5 7" id="KW-0472">Membrane</keyword>
<dbReference type="Pfam" id="PF10520">
    <property type="entry name" value="Lipid_desat"/>
    <property type="match status" value="1"/>
</dbReference>
<evidence type="ECO:0000313" key="10">
    <source>
        <dbReference type="EMBL" id="KAK2166630.1"/>
    </source>
</evidence>
<evidence type="ECO:0000256" key="2">
    <source>
        <dbReference type="ARBA" id="ARBA00007620"/>
    </source>
</evidence>
<accession>A0AAD9NE45</accession>
<evidence type="ECO:0000259" key="9">
    <source>
        <dbReference type="Pfam" id="PF10520"/>
    </source>
</evidence>
<evidence type="ECO:0000256" key="6">
    <source>
        <dbReference type="SAM" id="MobiDB-lite"/>
    </source>
</evidence>
<evidence type="ECO:0000256" key="1">
    <source>
        <dbReference type="ARBA" id="ARBA00004141"/>
    </source>
</evidence>
<comment type="similarity">
    <text evidence="2">Belongs to the fatty acid desaturase CarF family.</text>
</comment>
<gene>
    <name evidence="10" type="ORF">LSH36_37g10089</name>
</gene>
<feature type="region of interest" description="Disordered" evidence="6">
    <location>
        <begin position="51"/>
        <end position="73"/>
    </location>
</feature>
<dbReference type="InterPro" id="IPR052601">
    <property type="entry name" value="Plasmalogen_desaturase"/>
</dbReference>
<sequence>RRFLFAARNHLTFWLLVTYSCSKQITYLVWCRLQRTGMGLKSEKDIITHSMAEDDPNQNQPGGEPGEGPRWGPTHAGAKELASQYTFGKRVQEALCVTVCLVLLVTNFCHLCANFQMDKWYLIFAAALLGILTADFISGVIHWGADTWGSVDMPVFGKALLRSFREHHIDPTSITRHDFIETNGDNFASVLAPLGWMEYRFMTSKPEDIQANYLLYMYVFLLALFVCMTNQIHKWSHTYFGLPQYITILQDLHIILPQRHHRIHHVAPHDSYFCITTGWLNYPLEAMNFWPGMEYLIEKVTGYKPRADDMAWASKTE</sequence>
<dbReference type="Proteomes" id="UP001208570">
    <property type="component" value="Unassembled WGS sequence"/>
</dbReference>
<comment type="caution">
    <text evidence="10">The sequence shown here is derived from an EMBL/GenBank/DDBJ whole genome shotgun (WGS) entry which is preliminary data.</text>
</comment>
<feature type="domain" description="Lipid desaturase" evidence="9">
    <location>
        <begin position="131"/>
        <end position="308"/>
    </location>
</feature>
<keyword evidence="3 7" id="KW-0812">Transmembrane</keyword>
<evidence type="ECO:0000256" key="8">
    <source>
        <dbReference type="SAM" id="SignalP"/>
    </source>
</evidence>
<feature type="transmembrane region" description="Helical" evidence="7">
    <location>
        <begin position="213"/>
        <end position="232"/>
    </location>
</feature>
<comment type="subcellular location">
    <subcellularLocation>
        <location evidence="1">Membrane</location>
        <topology evidence="1">Multi-pass membrane protein</topology>
    </subcellularLocation>
</comment>
<evidence type="ECO:0000313" key="11">
    <source>
        <dbReference type="Proteomes" id="UP001208570"/>
    </source>
</evidence>
<proteinExistence type="inferred from homology"/>
<reference evidence="10" key="1">
    <citation type="journal article" date="2023" name="Mol. Biol. Evol.">
        <title>Third-Generation Sequencing Reveals the Adaptive Role of the Epigenome in Three Deep-Sea Polychaetes.</title>
        <authorList>
            <person name="Perez M."/>
            <person name="Aroh O."/>
            <person name="Sun Y."/>
            <person name="Lan Y."/>
            <person name="Juniper S.K."/>
            <person name="Young C.R."/>
            <person name="Angers B."/>
            <person name="Qian P.Y."/>
        </authorList>
    </citation>
    <scope>NUCLEOTIDE SEQUENCE</scope>
    <source>
        <strain evidence="10">P08H-3</strain>
    </source>
</reference>
<dbReference type="EMBL" id="JAODUP010000037">
    <property type="protein sequence ID" value="KAK2166630.1"/>
    <property type="molecule type" value="Genomic_DNA"/>
</dbReference>
<evidence type="ECO:0000256" key="3">
    <source>
        <dbReference type="ARBA" id="ARBA00022692"/>
    </source>
</evidence>
<dbReference type="PANTHER" id="PTHR48177:SF1">
    <property type="entry name" value="PLASMANYLETHANOLAMINE DESATURASE 1"/>
    <property type="match status" value="1"/>
</dbReference>
<evidence type="ECO:0000256" key="4">
    <source>
        <dbReference type="ARBA" id="ARBA00022989"/>
    </source>
</evidence>
<feature type="transmembrane region" description="Helical" evidence="7">
    <location>
        <begin position="120"/>
        <end position="145"/>
    </location>
</feature>
<dbReference type="PANTHER" id="PTHR48177">
    <property type="entry name" value="TRANSMEMBRANE PROTEIN 189"/>
    <property type="match status" value="1"/>
</dbReference>
<keyword evidence="8" id="KW-0732">Signal</keyword>